<gene>
    <name evidence="4" type="ORF">G9C98_005200</name>
</gene>
<name>A0A8J5R0I0_9HYME</name>
<dbReference type="OrthoDB" id="25887at2759"/>
<dbReference type="GO" id="GO:0005737">
    <property type="term" value="C:cytoplasm"/>
    <property type="evidence" value="ECO:0007669"/>
    <property type="project" value="TreeGrafter"/>
</dbReference>
<evidence type="ECO:0000313" key="4">
    <source>
        <dbReference type="EMBL" id="KAG8042566.1"/>
    </source>
</evidence>
<feature type="region of interest" description="Disordered" evidence="2">
    <location>
        <begin position="18"/>
        <end position="61"/>
    </location>
</feature>
<evidence type="ECO:0000259" key="3">
    <source>
        <dbReference type="Pfam" id="PF18201"/>
    </source>
</evidence>
<keyword evidence="5" id="KW-1185">Reference proteome</keyword>
<reference evidence="4" key="1">
    <citation type="submission" date="2020-03" db="EMBL/GenBank/DDBJ databases">
        <authorList>
            <person name="Chebbi M.A."/>
            <person name="Drezen J.M."/>
        </authorList>
    </citation>
    <scope>NUCLEOTIDE SEQUENCE</scope>
    <source>
        <tissue evidence="4">Whole body</tissue>
    </source>
</reference>
<dbReference type="GO" id="GO:0045505">
    <property type="term" value="F:dynein intermediate chain binding"/>
    <property type="evidence" value="ECO:0007669"/>
    <property type="project" value="TreeGrafter"/>
</dbReference>
<dbReference type="GO" id="GO:0051087">
    <property type="term" value="F:protein-folding chaperone binding"/>
    <property type="evidence" value="ECO:0007669"/>
    <property type="project" value="InterPro"/>
</dbReference>
<proteinExistence type="inferred from homology"/>
<feature type="domain" description="PIH1D1/2/3 CS-like" evidence="3">
    <location>
        <begin position="86"/>
        <end position="179"/>
    </location>
</feature>
<dbReference type="AlphaFoldDB" id="A0A8J5R0I0"/>
<dbReference type="InterPro" id="IPR041442">
    <property type="entry name" value="PIH1D1/2/3_CS-like"/>
</dbReference>
<dbReference type="EMBL" id="JAAOIC020000002">
    <property type="protein sequence ID" value="KAG8042566.1"/>
    <property type="molecule type" value="Genomic_DNA"/>
</dbReference>
<dbReference type="PANTHER" id="PTHR21083">
    <property type="entry name" value="TWISTER"/>
    <property type="match status" value="1"/>
</dbReference>
<protein>
    <recommendedName>
        <fullName evidence="3">PIH1D1/2/3 CS-like domain-containing protein</fullName>
    </recommendedName>
</protein>
<evidence type="ECO:0000256" key="2">
    <source>
        <dbReference type="SAM" id="MobiDB-lite"/>
    </source>
</evidence>
<organism evidence="4 5">
    <name type="scientific">Cotesia typhae</name>
    <dbReference type="NCBI Taxonomy" id="2053667"/>
    <lineage>
        <taxon>Eukaryota</taxon>
        <taxon>Metazoa</taxon>
        <taxon>Ecdysozoa</taxon>
        <taxon>Arthropoda</taxon>
        <taxon>Hexapoda</taxon>
        <taxon>Insecta</taxon>
        <taxon>Pterygota</taxon>
        <taxon>Neoptera</taxon>
        <taxon>Endopterygota</taxon>
        <taxon>Hymenoptera</taxon>
        <taxon>Apocrita</taxon>
        <taxon>Ichneumonoidea</taxon>
        <taxon>Braconidae</taxon>
        <taxon>Microgastrinae</taxon>
        <taxon>Cotesia</taxon>
    </lineage>
</organism>
<reference evidence="4" key="2">
    <citation type="submission" date="2021-04" db="EMBL/GenBank/DDBJ databases">
        <title>Genome-wide patterns of bracovirus chromosomal integration into multiple host tissues during parasitism.</title>
        <authorList>
            <person name="Chebbi M.A.C."/>
        </authorList>
    </citation>
    <scope>NUCLEOTIDE SEQUENCE</scope>
    <source>
        <tissue evidence="4">Whole body</tissue>
    </source>
</reference>
<dbReference type="PANTHER" id="PTHR21083:SF0">
    <property type="entry name" value="DYNEIN AXONEMAL ASSEMBLY FACTOR 6"/>
    <property type="match status" value="1"/>
</dbReference>
<dbReference type="CDD" id="cd06463">
    <property type="entry name" value="p23_like"/>
    <property type="match status" value="1"/>
</dbReference>
<comment type="similarity">
    <text evidence="1">Belongs to the PIH1 family.</text>
</comment>
<accession>A0A8J5R0I0</accession>
<feature type="non-terminal residue" evidence="4">
    <location>
        <position position="1"/>
    </location>
</feature>
<dbReference type="Pfam" id="PF18201">
    <property type="entry name" value="PIH1_CS"/>
    <property type="match status" value="1"/>
</dbReference>
<evidence type="ECO:0000256" key="1">
    <source>
        <dbReference type="ARBA" id="ARBA00008511"/>
    </source>
</evidence>
<dbReference type="Proteomes" id="UP000729913">
    <property type="component" value="Unassembled WGS sequence"/>
</dbReference>
<sequence>MDGIMNYNDLKALQALINPNKSDSEDEDLPQKGLRKLGPGDIGGLKESSEPNPGPNAPLNLESDEIWHSSEVTTTSTELLDPRQVPEYEIKFKQAVATEDVFLGMGFKTPGSASCEWITLSIKLPSELMKNIELTVESDLIDVRSPKYRLYLPTPHSIDPNNSSAKWLNDKDTLELTLKLV</sequence>
<comment type="caution">
    <text evidence="4">The sequence shown here is derived from an EMBL/GenBank/DDBJ whole genome shotgun (WGS) entry which is preliminary data.</text>
</comment>
<dbReference type="GO" id="GO:0070286">
    <property type="term" value="P:axonemal dynein complex assembly"/>
    <property type="evidence" value="ECO:0007669"/>
    <property type="project" value="InterPro"/>
</dbReference>
<dbReference type="InterPro" id="IPR026697">
    <property type="entry name" value="DNAAF6"/>
</dbReference>
<evidence type="ECO:0000313" key="5">
    <source>
        <dbReference type="Proteomes" id="UP000729913"/>
    </source>
</evidence>